<comment type="caution">
    <text evidence="1">The sequence shown here is derived from an EMBL/GenBank/DDBJ whole genome shotgun (WGS) entry which is preliminary data.</text>
</comment>
<dbReference type="SMR" id="A0A1G4I6F2"/>
<dbReference type="AlphaFoldDB" id="A0A1G4I6F2"/>
<name>A0A1G4I6F2_TRYEQ</name>
<accession>A0A1G4I6F2</accession>
<dbReference type="Proteomes" id="UP000195570">
    <property type="component" value="Unassembled WGS sequence"/>
</dbReference>
<gene>
    <name evidence="1" type="ORF">TEOVI_000589900</name>
</gene>
<evidence type="ECO:0000313" key="2">
    <source>
        <dbReference type="Proteomes" id="UP000195570"/>
    </source>
</evidence>
<dbReference type="GeneID" id="92379838"/>
<dbReference type="RefSeq" id="XP_067078820.1">
    <property type="nucleotide sequence ID" value="XM_067222719.1"/>
</dbReference>
<evidence type="ECO:0000313" key="1">
    <source>
        <dbReference type="EMBL" id="SCU67516.1"/>
    </source>
</evidence>
<dbReference type="EMBL" id="CZPT02000759">
    <property type="protein sequence ID" value="SCU67516.1"/>
    <property type="molecule type" value="Genomic_DNA"/>
</dbReference>
<reference evidence="1" key="1">
    <citation type="submission" date="2016-09" db="EMBL/GenBank/DDBJ databases">
        <authorList>
            <person name="Hebert L."/>
            <person name="Moumen B."/>
        </authorList>
    </citation>
    <scope>NUCLEOTIDE SEQUENCE [LARGE SCALE GENOMIC DNA]</scope>
    <source>
        <strain evidence="1">OVI</strain>
    </source>
</reference>
<proteinExistence type="predicted"/>
<keyword evidence="2" id="KW-1185">Reference proteome</keyword>
<protein>
    <submittedName>
        <fullName evidence="1">Uncharacterized protein</fullName>
    </submittedName>
</protein>
<dbReference type="VEuPathDB" id="TriTrypDB:TEOVI_000589900"/>
<sequence>MLIRRLRRPHSTVRGCRISSASNSDSAGAFSANGTQLPDPPYYLPHSPRFDAERCGTFNKKWLLNLPALKPLVRNSTYLPKKEELWRAPTHEALETIIGHLPYHDALRYITEHSLFLLFPTVLRARDAPLPHVIYEDFMKSCTFASLQNPPEEQFALPSVLLRTLLCMAAYHCTLDADYFTTCQMLFGRMEQQQQTTPEVLSAWVYCCTASGRVDEALTYAKYMADCSAPFDVTVFSLMQHPSLNPIEVEDGSVPHSAKGLLLQRRLGNRLHTAYRSDAVAAHGMFVYYALTLSHVRKWEVIRAAAALGVTLAERTVVLAVEVFAREKGMRCGPKTVKALTHFLAQDGTVGHLLYVLLRARKNELLPEFRDLPHTTFSEEEQELVLQCVAQRARHDDSFAVAATLVSSLVREDDPSELLMAFARAARNHHSADVCGGDGDGSVCADVPAPVPESPPSNSSEIIEKDRWAVVQASVRSLLLDVNALDQASRRDAYHKHWKNGNKGVKNKENVLAKTLTLPHDSMHTATIQRKEKELWELMRSDTPVGVRELAQLNIMEELQEAKRLERAEMAWVNPDGTF</sequence>
<organism evidence="1 2">
    <name type="scientific">Trypanosoma equiperdum</name>
    <dbReference type="NCBI Taxonomy" id="5694"/>
    <lineage>
        <taxon>Eukaryota</taxon>
        <taxon>Discoba</taxon>
        <taxon>Euglenozoa</taxon>
        <taxon>Kinetoplastea</taxon>
        <taxon>Metakinetoplastina</taxon>
        <taxon>Trypanosomatida</taxon>
        <taxon>Trypanosomatidae</taxon>
        <taxon>Trypanosoma</taxon>
    </lineage>
</organism>